<dbReference type="STRING" id="907348.TresaDRAFT_1437"/>
<dbReference type="EMBL" id="AGRW01000043">
    <property type="protein sequence ID" value="EIC02101.1"/>
    <property type="molecule type" value="Genomic_DNA"/>
</dbReference>
<dbReference type="InterPro" id="IPR051690">
    <property type="entry name" value="PseI-like"/>
</dbReference>
<dbReference type="InterPro" id="IPR006190">
    <property type="entry name" value="SAF_AFP_Neu5Ac"/>
</dbReference>
<dbReference type="SUPFAM" id="SSF51569">
    <property type="entry name" value="Aldolase"/>
    <property type="match status" value="1"/>
</dbReference>
<dbReference type="eggNOG" id="COG2089">
    <property type="taxonomic scope" value="Bacteria"/>
</dbReference>
<dbReference type="RefSeq" id="WP_002703790.1">
    <property type="nucleotide sequence ID" value="NZ_AGRW01000043.1"/>
</dbReference>
<dbReference type="PATRIC" id="fig|907348.3.peg.1216"/>
<dbReference type="InterPro" id="IPR013785">
    <property type="entry name" value="Aldolase_TIM"/>
</dbReference>
<proteinExistence type="predicted"/>
<reference evidence="2 3" key="1">
    <citation type="submission" date="2011-09" db="EMBL/GenBank/DDBJ databases">
        <title>The draft genome of Treponema saccharophilum DSM 2985.</title>
        <authorList>
            <consortium name="US DOE Joint Genome Institute (JGI-PGF)"/>
            <person name="Lucas S."/>
            <person name="Copeland A."/>
            <person name="Lapidus A."/>
            <person name="Glavina del Rio T."/>
            <person name="Dalin E."/>
            <person name="Tice H."/>
            <person name="Bruce D."/>
            <person name="Goodwin L."/>
            <person name="Pitluck S."/>
            <person name="Peters L."/>
            <person name="Kyrpides N."/>
            <person name="Mavromatis K."/>
            <person name="Ivanova N."/>
            <person name="Markowitz V."/>
            <person name="Cheng J.-F."/>
            <person name="Hugenholtz P."/>
            <person name="Woyke T."/>
            <person name="Wu D."/>
            <person name="Gronow S."/>
            <person name="Wellnitz S."/>
            <person name="Brambilla E."/>
            <person name="Klenk H.-P."/>
            <person name="Eisen J.A."/>
        </authorList>
    </citation>
    <scope>NUCLEOTIDE SEQUENCE [LARGE SCALE GENOMIC DNA]</scope>
    <source>
        <strain evidence="2 3">DSM 2985</strain>
    </source>
</reference>
<evidence type="ECO:0000313" key="2">
    <source>
        <dbReference type="EMBL" id="EIC02101.1"/>
    </source>
</evidence>
<dbReference type="Pfam" id="PF08666">
    <property type="entry name" value="SAF"/>
    <property type="match status" value="1"/>
</dbReference>
<dbReference type="GO" id="GO:0050462">
    <property type="term" value="F:N-acetylneuraminate synthase activity"/>
    <property type="evidence" value="ECO:0007669"/>
    <property type="project" value="UniProtKB-EC"/>
</dbReference>
<keyword evidence="3" id="KW-1185">Reference proteome</keyword>
<dbReference type="EC" id="2.5.1.56" evidence="2"/>
<dbReference type="InterPro" id="IPR013974">
    <property type="entry name" value="SAF"/>
</dbReference>
<dbReference type="AlphaFoldDB" id="H7EK14"/>
<dbReference type="CDD" id="cd11615">
    <property type="entry name" value="SAF_NeuB_like"/>
    <property type="match status" value="1"/>
</dbReference>
<dbReference type="InterPro" id="IPR013132">
    <property type="entry name" value="PseI/NeuA/B-like_N"/>
</dbReference>
<dbReference type="GO" id="GO:0016051">
    <property type="term" value="P:carbohydrate biosynthetic process"/>
    <property type="evidence" value="ECO:0007669"/>
    <property type="project" value="InterPro"/>
</dbReference>
<dbReference type="OrthoDB" id="9814210at2"/>
<dbReference type="Gene3D" id="3.90.1210.10">
    <property type="entry name" value="Antifreeze-like/N-acetylneuraminic acid synthase C-terminal domain"/>
    <property type="match status" value="1"/>
</dbReference>
<dbReference type="PANTHER" id="PTHR42966">
    <property type="entry name" value="N-ACETYLNEURAMINATE SYNTHASE"/>
    <property type="match status" value="1"/>
</dbReference>
<keyword evidence="2" id="KW-0808">Transferase</keyword>
<dbReference type="PANTHER" id="PTHR42966:SF1">
    <property type="entry name" value="SIALIC ACID SYNTHASE"/>
    <property type="match status" value="1"/>
</dbReference>
<feature type="domain" description="AFP-like" evidence="1">
    <location>
        <begin position="302"/>
        <end position="364"/>
    </location>
</feature>
<dbReference type="Pfam" id="PF03102">
    <property type="entry name" value="NeuB"/>
    <property type="match status" value="1"/>
</dbReference>
<evidence type="ECO:0000259" key="1">
    <source>
        <dbReference type="PROSITE" id="PS50844"/>
    </source>
</evidence>
<dbReference type="InterPro" id="IPR057736">
    <property type="entry name" value="SAF_PseI/NeuA/NeuB"/>
</dbReference>
<comment type="caution">
    <text evidence="2">The sequence shown here is derived from an EMBL/GenBank/DDBJ whole genome shotgun (WGS) entry which is preliminary data.</text>
</comment>
<gene>
    <name evidence="2" type="ORF">TresaDRAFT_1437</name>
</gene>
<sequence>MEIIAEIGTSHGGDISKAKELIETAVGAGADWVKFQWVYAEEILHPQTGYVSLPTGRIRLFDRFRELEVGQKFFRECLEFTHSLGAKFMCTPFGMRSLCELMEIKPDAVKIASPELNHIPLLESLAEFRKSEKIQVVMSSGVSKLRDIEKAIEITGTENATLLHCITFYPAPEDEYNLSVIPNLSRIFGIPCGVSDHSLDPVLVPSLAAAVGATMIEKHITLSKETDGLDDPVALTGEQFALMNHCVRQCEAVIRQYGENAGDYIKKQLREEYGGRIEKVLGSGTKRLAAAESANYGRTNRSLHFLRDMKSGERVAESDIGVLRTEKELLPGITPEFLGTVAGAILTRDVPSGKGVEFEDFMKKGE</sequence>
<dbReference type="GO" id="GO:0047444">
    <property type="term" value="F:N-acylneuraminate-9-phosphate synthase activity"/>
    <property type="evidence" value="ECO:0007669"/>
    <property type="project" value="TreeGrafter"/>
</dbReference>
<dbReference type="Gene3D" id="3.20.20.70">
    <property type="entry name" value="Aldolase class I"/>
    <property type="match status" value="1"/>
</dbReference>
<organism evidence="2 3">
    <name type="scientific">Treponema saccharophilum DSM 2985</name>
    <dbReference type="NCBI Taxonomy" id="907348"/>
    <lineage>
        <taxon>Bacteria</taxon>
        <taxon>Pseudomonadati</taxon>
        <taxon>Spirochaetota</taxon>
        <taxon>Spirochaetia</taxon>
        <taxon>Spirochaetales</taxon>
        <taxon>Treponemataceae</taxon>
        <taxon>Treponema</taxon>
    </lineage>
</organism>
<dbReference type="SUPFAM" id="SSF51269">
    <property type="entry name" value="AFP III-like domain"/>
    <property type="match status" value="1"/>
</dbReference>
<protein>
    <submittedName>
        <fullName evidence="2">N-acetylneuraminate synthase</fullName>
        <ecNumber evidence="2">2.5.1.56</ecNumber>
    </submittedName>
</protein>
<dbReference type="Proteomes" id="UP000003571">
    <property type="component" value="Unassembled WGS sequence"/>
</dbReference>
<accession>H7EK14</accession>
<name>H7EK14_9SPIR</name>
<dbReference type="InterPro" id="IPR036732">
    <property type="entry name" value="AFP_Neu5c_C_sf"/>
</dbReference>
<evidence type="ECO:0000313" key="3">
    <source>
        <dbReference type="Proteomes" id="UP000003571"/>
    </source>
</evidence>
<dbReference type="PROSITE" id="PS50844">
    <property type="entry name" value="AFP_LIKE"/>
    <property type="match status" value="1"/>
</dbReference>